<proteinExistence type="predicted"/>
<sequence length="68" mass="7393">MAELNQQLYNASLQALTDVGIPEPLADAASRIVATDDASQPNLGRTQADREVCYAVADIYNKLSRIKD</sequence>
<dbReference type="EMBL" id="RSCL01000024">
    <property type="protein sequence ID" value="RUT00399.1"/>
    <property type="molecule type" value="Genomic_DNA"/>
</dbReference>
<accession>A0A3S1AGS5</accession>
<name>A0A3S1AGS5_9CYAN</name>
<reference evidence="1" key="1">
    <citation type="submission" date="2018-12" db="EMBL/GenBank/DDBJ databases">
        <authorList>
            <person name="Will S."/>
            <person name="Neumann-Schaal M."/>
            <person name="Henke P."/>
        </authorList>
    </citation>
    <scope>NUCLEOTIDE SEQUENCE</scope>
    <source>
        <strain evidence="1">PCC 7102</strain>
    </source>
</reference>
<comment type="caution">
    <text evidence="1">The sequence shown here is derived from an EMBL/GenBank/DDBJ whole genome shotgun (WGS) entry which is preliminary data.</text>
</comment>
<dbReference type="OrthoDB" id="490909at2"/>
<dbReference type="AlphaFoldDB" id="A0A3S1AGS5"/>
<reference evidence="1" key="2">
    <citation type="journal article" date="2019" name="Genome Biol. Evol.">
        <title>Day and night: Metabolic profiles and evolutionary relationships of six axenic non-marine cyanobacteria.</title>
        <authorList>
            <person name="Will S.E."/>
            <person name="Henke P."/>
            <person name="Boedeker C."/>
            <person name="Huang S."/>
            <person name="Brinkmann H."/>
            <person name="Rohde M."/>
            <person name="Jarek M."/>
            <person name="Friedl T."/>
            <person name="Seufert S."/>
            <person name="Schumacher M."/>
            <person name="Overmann J."/>
            <person name="Neumann-Schaal M."/>
            <person name="Petersen J."/>
        </authorList>
    </citation>
    <scope>NUCLEOTIDE SEQUENCE [LARGE SCALE GENOMIC DNA]</scope>
    <source>
        <strain evidence="1">PCC 7102</strain>
    </source>
</reference>
<gene>
    <name evidence="1" type="ORF">DSM106972_075270</name>
</gene>
<dbReference type="Proteomes" id="UP000271624">
    <property type="component" value="Unassembled WGS sequence"/>
</dbReference>
<dbReference type="RefSeq" id="WP_127085613.1">
    <property type="nucleotide sequence ID" value="NZ_RSCL01000024.1"/>
</dbReference>
<organism evidence="1 2">
    <name type="scientific">Dulcicalothrix desertica PCC 7102</name>
    <dbReference type="NCBI Taxonomy" id="232991"/>
    <lineage>
        <taxon>Bacteria</taxon>
        <taxon>Bacillati</taxon>
        <taxon>Cyanobacteriota</taxon>
        <taxon>Cyanophyceae</taxon>
        <taxon>Nostocales</taxon>
        <taxon>Calotrichaceae</taxon>
        <taxon>Dulcicalothrix</taxon>
    </lineage>
</organism>
<keyword evidence="2" id="KW-1185">Reference proteome</keyword>
<evidence type="ECO:0000313" key="1">
    <source>
        <dbReference type="EMBL" id="RUT00399.1"/>
    </source>
</evidence>
<evidence type="ECO:0000313" key="2">
    <source>
        <dbReference type="Proteomes" id="UP000271624"/>
    </source>
</evidence>
<protein>
    <submittedName>
        <fullName evidence="1">Uncharacterized protein</fullName>
    </submittedName>
</protein>